<evidence type="ECO:0000256" key="2">
    <source>
        <dbReference type="ARBA" id="ARBA00022821"/>
    </source>
</evidence>
<dbReference type="OrthoDB" id="591416at2759"/>
<feature type="domain" description="Disease resistance protein winged helix" evidence="3">
    <location>
        <begin position="330"/>
        <end position="374"/>
    </location>
</feature>
<feature type="non-terminal residue" evidence="4">
    <location>
        <position position="1"/>
    </location>
</feature>
<keyword evidence="5" id="KW-1185">Reference proteome</keyword>
<dbReference type="GO" id="GO:0002758">
    <property type="term" value="P:innate immune response-activating signaling pathway"/>
    <property type="evidence" value="ECO:0007669"/>
    <property type="project" value="UniProtKB-ARBA"/>
</dbReference>
<dbReference type="EMBL" id="RWGY01000013">
    <property type="protein sequence ID" value="TVU24205.1"/>
    <property type="molecule type" value="Genomic_DNA"/>
</dbReference>
<dbReference type="Gene3D" id="1.10.10.10">
    <property type="entry name" value="Winged helix-like DNA-binding domain superfamily/Winged helix DNA-binding domain"/>
    <property type="match status" value="1"/>
</dbReference>
<dbReference type="Proteomes" id="UP000324897">
    <property type="component" value="Chromosome 2"/>
</dbReference>
<dbReference type="InterPro" id="IPR036388">
    <property type="entry name" value="WH-like_DNA-bd_sf"/>
</dbReference>
<dbReference type="InterPro" id="IPR042197">
    <property type="entry name" value="Apaf_helical"/>
</dbReference>
<evidence type="ECO:0000313" key="5">
    <source>
        <dbReference type="Proteomes" id="UP000324897"/>
    </source>
</evidence>
<dbReference type="InterPro" id="IPR044974">
    <property type="entry name" value="Disease_R_plants"/>
</dbReference>
<dbReference type="GO" id="GO:0042742">
    <property type="term" value="P:defense response to bacterium"/>
    <property type="evidence" value="ECO:0007669"/>
    <property type="project" value="UniProtKB-ARBA"/>
</dbReference>
<name>A0A5J9ULA6_9POAL</name>
<keyword evidence="1" id="KW-0677">Repeat</keyword>
<dbReference type="AlphaFoldDB" id="A0A5J9ULA6"/>
<sequence length="374" mass="42059">MLEDLEPRSAAGYCSSKLREVCYIVEDIVDEFTAYVDPPPPATRGRVLGGGLYRSAMKWMAMALTRRTVAIECGQLKRQAVKKYEDLGRLMNDIRFVLSSVPAVQDRPPLHRCLPPPPPTNFNVGDQRDRVAELLLLGESAAPLAVVTISLGLQALGRRRLPVRYLVVLDNVSVSTARNIIHSTLPRNSPGSRVIVTTRDYLVEELGEGCPLWRCHTYYKPYLIDSLVYSRASARLLFHKRVFGSTGSCPPDLVDVADKILCKCSGMPLAITLVSGLLANRPFARTVWEDVYKFVAASTPDSEGGKRNLVLLCYHGLPNYLKTCLLYLNIFPENYRINHDRVVRSWIAEGFVFEKHGRTLEEEGERYFSDLVQR</sequence>
<dbReference type="Pfam" id="PF23559">
    <property type="entry name" value="WHD_DRP"/>
    <property type="match status" value="1"/>
</dbReference>
<organism evidence="4 5">
    <name type="scientific">Eragrostis curvula</name>
    <name type="common">weeping love grass</name>
    <dbReference type="NCBI Taxonomy" id="38414"/>
    <lineage>
        <taxon>Eukaryota</taxon>
        <taxon>Viridiplantae</taxon>
        <taxon>Streptophyta</taxon>
        <taxon>Embryophyta</taxon>
        <taxon>Tracheophyta</taxon>
        <taxon>Spermatophyta</taxon>
        <taxon>Magnoliopsida</taxon>
        <taxon>Liliopsida</taxon>
        <taxon>Poales</taxon>
        <taxon>Poaceae</taxon>
        <taxon>PACMAD clade</taxon>
        <taxon>Chloridoideae</taxon>
        <taxon>Eragrostideae</taxon>
        <taxon>Eragrostidinae</taxon>
        <taxon>Eragrostis</taxon>
    </lineage>
</organism>
<proteinExistence type="predicted"/>
<accession>A0A5J9ULA6</accession>
<dbReference type="Gramene" id="TVU24205">
    <property type="protein sequence ID" value="TVU24205"/>
    <property type="gene ID" value="EJB05_26624"/>
</dbReference>
<feature type="non-terminal residue" evidence="4">
    <location>
        <position position="374"/>
    </location>
</feature>
<dbReference type="GO" id="GO:0009626">
    <property type="term" value="P:plant-type hypersensitive response"/>
    <property type="evidence" value="ECO:0007669"/>
    <property type="project" value="UniProtKB-ARBA"/>
</dbReference>
<dbReference type="GO" id="GO:0043531">
    <property type="term" value="F:ADP binding"/>
    <property type="evidence" value="ECO:0007669"/>
    <property type="project" value="InterPro"/>
</dbReference>
<gene>
    <name evidence="4" type="ORF">EJB05_26624</name>
</gene>
<comment type="caution">
    <text evidence="4">The sequence shown here is derived from an EMBL/GenBank/DDBJ whole genome shotgun (WGS) entry which is preliminary data.</text>
</comment>
<reference evidence="4 5" key="1">
    <citation type="journal article" date="2019" name="Sci. Rep.">
        <title>A high-quality genome of Eragrostis curvula grass provides insights into Poaceae evolution and supports new strategies to enhance forage quality.</title>
        <authorList>
            <person name="Carballo J."/>
            <person name="Santos B.A.C.M."/>
            <person name="Zappacosta D."/>
            <person name="Garbus I."/>
            <person name="Selva J.P."/>
            <person name="Gallo C.A."/>
            <person name="Diaz A."/>
            <person name="Albertini E."/>
            <person name="Caccamo M."/>
            <person name="Echenique V."/>
        </authorList>
    </citation>
    <scope>NUCLEOTIDE SEQUENCE [LARGE SCALE GENOMIC DNA]</scope>
    <source>
        <strain evidence="5">cv. Victoria</strain>
        <tissue evidence="4">Leaf</tissue>
    </source>
</reference>
<dbReference type="PANTHER" id="PTHR23155:SF1205">
    <property type="entry name" value="DISEASE RESISTANCE PROTEIN RPM1"/>
    <property type="match status" value="1"/>
</dbReference>
<dbReference type="InterPro" id="IPR027417">
    <property type="entry name" value="P-loop_NTPase"/>
</dbReference>
<evidence type="ECO:0000256" key="1">
    <source>
        <dbReference type="ARBA" id="ARBA00022737"/>
    </source>
</evidence>
<evidence type="ECO:0000259" key="3">
    <source>
        <dbReference type="Pfam" id="PF23559"/>
    </source>
</evidence>
<dbReference type="Gene3D" id="1.10.8.430">
    <property type="entry name" value="Helical domain of apoptotic protease-activating factors"/>
    <property type="match status" value="1"/>
</dbReference>
<protein>
    <recommendedName>
        <fullName evidence="3">Disease resistance protein winged helix domain-containing protein</fullName>
    </recommendedName>
</protein>
<dbReference type="SUPFAM" id="SSF52540">
    <property type="entry name" value="P-loop containing nucleoside triphosphate hydrolases"/>
    <property type="match status" value="1"/>
</dbReference>
<evidence type="ECO:0000313" key="4">
    <source>
        <dbReference type="EMBL" id="TVU24205.1"/>
    </source>
</evidence>
<dbReference type="InterPro" id="IPR058922">
    <property type="entry name" value="WHD_DRP"/>
</dbReference>
<dbReference type="FunFam" id="1.10.10.10:FF:000322">
    <property type="entry name" value="Probable disease resistance protein At1g63360"/>
    <property type="match status" value="1"/>
</dbReference>
<keyword evidence="2" id="KW-0611">Plant defense</keyword>
<dbReference type="PANTHER" id="PTHR23155">
    <property type="entry name" value="DISEASE RESISTANCE PROTEIN RP"/>
    <property type="match status" value="1"/>
</dbReference>